<proteinExistence type="predicted"/>
<dbReference type="Proteomes" id="UP001152797">
    <property type="component" value="Unassembled WGS sequence"/>
</dbReference>
<protein>
    <submittedName>
        <fullName evidence="1">Uncharacterized protein</fullName>
    </submittedName>
</protein>
<evidence type="ECO:0000313" key="1">
    <source>
        <dbReference type="EMBL" id="CAI3989612.1"/>
    </source>
</evidence>
<dbReference type="EMBL" id="CAMXCT030001388">
    <property type="protein sequence ID" value="CAL4776924.1"/>
    <property type="molecule type" value="Genomic_DNA"/>
</dbReference>
<keyword evidence="3" id="KW-1185">Reference proteome</keyword>
<organism evidence="1">
    <name type="scientific">Cladocopium goreaui</name>
    <dbReference type="NCBI Taxonomy" id="2562237"/>
    <lineage>
        <taxon>Eukaryota</taxon>
        <taxon>Sar</taxon>
        <taxon>Alveolata</taxon>
        <taxon>Dinophyceae</taxon>
        <taxon>Suessiales</taxon>
        <taxon>Symbiodiniaceae</taxon>
        <taxon>Cladocopium</taxon>
    </lineage>
</organism>
<accession>A0A9P1CCE0</accession>
<dbReference type="EMBL" id="CAMXCT010001388">
    <property type="protein sequence ID" value="CAI3989612.1"/>
    <property type="molecule type" value="Genomic_DNA"/>
</dbReference>
<reference evidence="2 3" key="2">
    <citation type="submission" date="2024-05" db="EMBL/GenBank/DDBJ databases">
        <authorList>
            <person name="Chen Y."/>
            <person name="Shah S."/>
            <person name="Dougan E. K."/>
            <person name="Thang M."/>
            <person name="Chan C."/>
        </authorList>
    </citation>
    <scope>NUCLEOTIDE SEQUENCE [LARGE SCALE GENOMIC DNA]</scope>
</reference>
<name>A0A9P1CCE0_9DINO</name>
<evidence type="ECO:0000313" key="2">
    <source>
        <dbReference type="EMBL" id="CAL4776924.1"/>
    </source>
</evidence>
<sequence length="165" mass="18647">MVKFVSNLIDCQCFPRRIQKPIWHVLCCWRVQVFCQAENAAEKKSVLKGETQSTKWPLSTCERKWPWGMAEMILRLHGALVGPSGSQGSQGSGAPKWCKQTCLAMGFVQDVSSHWHVLSQKKWIVRTSLARHVPNNESFDQQKIGFKPCNIGICSRKTSALSDQD</sequence>
<gene>
    <name evidence="1" type="ORF">C1SCF055_LOCUS16675</name>
</gene>
<dbReference type="EMBL" id="CAMXCT020001388">
    <property type="protein sequence ID" value="CAL1142987.1"/>
    <property type="molecule type" value="Genomic_DNA"/>
</dbReference>
<comment type="caution">
    <text evidence="1">The sequence shown here is derived from an EMBL/GenBank/DDBJ whole genome shotgun (WGS) entry which is preliminary data.</text>
</comment>
<reference evidence="1" key="1">
    <citation type="submission" date="2022-10" db="EMBL/GenBank/DDBJ databases">
        <authorList>
            <person name="Chen Y."/>
            <person name="Dougan E. K."/>
            <person name="Chan C."/>
            <person name="Rhodes N."/>
            <person name="Thang M."/>
        </authorList>
    </citation>
    <scope>NUCLEOTIDE SEQUENCE</scope>
</reference>
<dbReference type="AlphaFoldDB" id="A0A9P1CCE0"/>
<evidence type="ECO:0000313" key="3">
    <source>
        <dbReference type="Proteomes" id="UP001152797"/>
    </source>
</evidence>